<feature type="binding site" evidence="12 16">
    <location>
        <position position="410"/>
    </location>
    <ligand>
        <name>substrate</name>
    </ligand>
</feature>
<evidence type="ECO:0000256" key="9">
    <source>
        <dbReference type="ARBA" id="ARBA00023027"/>
    </source>
</evidence>
<evidence type="ECO:0000256" key="17">
    <source>
        <dbReference type="PIRSR" id="PIRSR000099-4"/>
    </source>
</evidence>
<dbReference type="OrthoDB" id="9805269at2"/>
<evidence type="ECO:0000256" key="15">
    <source>
        <dbReference type="PIRSR" id="PIRSR000099-2"/>
    </source>
</evidence>
<evidence type="ECO:0000256" key="7">
    <source>
        <dbReference type="ARBA" id="ARBA00022833"/>
    </source>
</evidence>
<feature type="binding site" evidence="12 16">
    <location>
        <position position="258"/>
    </location>
    <ligand>
        <name>substrate</name>
    </ligand>
</feature>
<comment type="caution">
    <text evidence="19">The sequence shown here is derived from an EMBL/GenBank/DDBJ whole genome shotgun (WGS) entry which is preliminary data.</text>
</comment>
<keyword evidence="10 12" id="KW-0368">Histidine biosynthesis</keyword>
<comment type="function">
    <text evidence="1 12">Catalyzes the sequential NAD-dependent oxidations of L-histidinol to L-histidinaldehyde and then to L-histidine.</text>
</comment>
<evidence type="ECO:0000256" key="14">
    <source>
        <dbReference type="PIRSR" id="PIRSR000099-1"/>
    </source>
</evidence>
<dbReference type="FunFam" id="3.40.50.1980:FF:000001">
    <property type="entry name" value="Histidinol dehydrogenase"/>
    <property type="match status" value="1"/>
</dbReference>
<dbReference type="PANTHER" id="PTHR21256:SF2">
    <property type="entry name" value="HISTIDINE BIOSYNTHESIS TRIFUNCTIONAL PROTEIN"/>
    <property type="match status" value="1"/>
</dbReference>
<comment type="pathway">
    <text evidence="2 12">Amino-acid biosynthesis; L-histidine biosynthesis; L-histidine from 5-phospho-alpha-D-ribose 1-diphosphate: step 9/9.</text>
</comment>
<dbReference type="HAMAP" id="MF_01024">
    <property type="entry name" value="HisD"/>
    <property type="match status" value="1"/>
</dbReference>
<dbReference type="InterPro" id="IPR022695">
    <property type="entry name" value="Histidinol_DH_monofunct"/>
</dbReference>
<feature type="binding site" evidence="12 15">
    <location>
        <position position="186"/>
    </location>
    <ligand>
        <name>NAD(+)</name>
        <dbReference type="ChEBI" id="CHEBI:57540"/>
    </ligand>
</feature>
<dbReference type="Pfam" id="PF00815">
    <property type="entry name" value="Histidinol_dh"/>
    <property type="match status" value="1"/>
</dbReference>
<feature type="binding site" evidence="12 17">
    <location>
        <position position="415"/>
    </location>
    <ligand>
        <name>Zn(2+)</name>
        <dbReference type="ChEBI" id="CHEBI:29105"/>
    </ligand>
</feature>
<feature type="binding site" evidence="12 17">
    <location>
        <position position="255"/>
    </location>
    <ligand>
        <name>Zn(2+)</name>
        <dbReference type="ChEBI" id="CHEBI:29105"/>
    </ligand>
</feature>
<evidence type="ECO:0000256" key="8">
    <source>
        <dbReference type="ARBA" id="ARBA00023002"/>
    </source>
</evidence>
<dbReference type="Proteomes" id="UP000248703">
    <property type="component" value="Unassembled WGS sequence"/>
</dbReference>
<evidence type="ECO:0000256" key="2">
    <source>
        <dbReference type="ARBA" id="ARBA00004940"/>
    </source>
</evidence>
<keyword evidence="7 12" id="KW-0862">Zinc</keyword>
<evidence type="ECO:0000256" key="18">
    <source>
        <dbReference type="RuleBase" id="RU004175"/>
    </source>
</evidence>
<dbReference type="InterPro" id="IPR016161">
    <property type="entry name" value="Ald_DH/histidinol_DH"/>
</dbReference>
<dbReference type="RefSeq" id="WP_111660732.1">
    <property type="nucleotide sequence ID" value="NZ_QLLO01000010.1"/>
</dbReference>
<accession>A0A327RDL6</accession>
<protein>
    <recommendedName>
        <fullName evidence="4 12">Histidinol dehydrogenase</fullName>
        <shortName evidence="12">HDH</shortName>
        <ecNumber evidence="4 12">1.1.1.23</ecNumber>
    </recommendedName>
</protein>
<dbReference type="GO" id="GO:0000105">
    <property type="term" value="P:L-histidine biosynthetic process"/>
    <property type="evidence" value="ECO:0007669"/>
    <property type="project" value="UniProtKB-UniRule"/>
</dbReference>
<organism evidence="19 20">
    <name type="scientific">Olleya aquimaris</name>
    <dbReference type="NCBI Taxonomy" id="639310"/>
    <lineage>
        <taxon>Bacteria</taxon>
        <taxon>Pseudomonadati</taxon>
        <taxon>Bacteroidota</taxon>
        <taxon>Flavobacteriia</taxon>
        <taxon>Flavobacteriales</taxon>
        <taxon>Flavobacteriaceae</taxon>
    </lineage>
</organism>
<feature type="binding site" evidence="12 17">
    <location>
        <position position="356"/>
    </location>
    <ligand>
        <name>Zn(2+)</name>
        <dbReference type="ChEBI" id="CHEBI:29105"/>
    </ligand>
</feature>
<dbReference type="GO" id="GO:0051287">
    <property type="term" value="F:NAD binding"/>
    <property type="evidence" value="ECO:0007669"/>
    <property type="project" value="InterPro"/>
</dbReference>
<evidence type="ECO:0000256" key="1">
    <source>
        <dbReference type="ARBA" id="ARBA00003850"/>
    </source>
</evidence>
<evidence type="ECO:0000256" key="13">
    <source>
        <dbReference type="PIRNR" id="PIRNR000099"/>
    </source>
</evidence>
<dbReference type="PRINTS" id="PR00083">
    <property type="entry name" value="HOLDHDRGNASE"/>
</dbReference>
<feature type="binding site" evidence="12 16">
    <location>
        <position position="255"/>
    </location>
    <ligand>
        <name>substrate</name>
    </ligand>
</feature>
<dbReference type="UniPathway" id="UPA00031">
    <property type="reaction ID" value="UER00014"/>
</dbReference>
<feature type="binding site" evidence="12 16">
    <location>
        <position position="233"/>
    </location>
    <ligand>
        <name>substrate</name>
    </ligand>
</feature>
<dbReference type="Gene3D" id="1.20.5.1300">
    <property type="match status" value="1"/>
</dbReference>
<feature type="binding site" evidence="12 16">
    <location>
        <position position="323"/>
    </location>
    <ligand>
        <name>substrate</name>
    </ligand>
</feature>
<comment type="catalytic activity">
    <reaction evidence="11 12">
        <text>L-histidinol + 2 NAD(+) + H2O = L-histidine + 2 NADH + 3 H(+)</text>
        <dbReference type="Rhea" id="RHEA:20641"/>
        <dbReference type="ChEBI" id="CHEBI:15377"/>
        <dbReference type="ChEBI" id="CHEBI:15378"/>
        <dbReference type="ChEBI" id="CHEBI:57540"/>
        <dbReference type="ChEBI" id="CHEBI:57595"/>
        <dbReference type="ChEBI" id="CHEBI:57699"/>
        <dbReference type="ChEBI" id="CHEBI:57945"/>
        <dbReference type="EC" id="1.1.1.23"/>
    </reaction>
</comment>
<feature type="binding site" evidence="12 16">
    <location>
        <position position="356"/>
    </location>
    <ligand>
        <name>substrate</name>
    </ligand>
</feature>
<dbReference type="PANTHER" id="PTHR21256">
    <property type="entry name" value="HISTIDINOL DEHYDROGENASE HDH"/>
    <property type="match status" value="1"/>
</dbReference>
<dbReference type="GO" id="GO:0005829">
    <property type="term" value="C:cytosol"/>
    <property type="evidence" value="ECO:0007669"/>
    <property type="project" value="TreeGrafter"/>
</dbReference>
<feature type="binding site" evidence="12 15">
    <location>
        <position position="209"/>
    </location>
    <ligand>
        <name>NAD(+)</name>
        <dbReference type="ChEBI" id="CHEBI:57540"/>
    </ligand>
</feature>
<comment type="cofactor">
    <cofactor evidence="12 17">
        <name>Zn(2+)</name>
        <dbReference type="ChEBI" id="CHEBI:29105"/>
    </cofactor>
    <text evidence="12 17">Binds 1 zinc ion per subunit.</text>
</comment>
<dbReference type="GO" id="GO:0004399">
    <property type="term" value="F:histidinol dehydrogenase activity"/>
    <property type="evidence" value="ECO:0007669"/>
    <property type="project" value="UniProtKB-UniRule"/>
</dbReference>
<dbReference type="EC" id="1.1.1.23" evidence="4 12"/>
<feature type="binding site" evidence="12 17">
    <location>
        <position position="258"/>
    </location>
    <ligand>
        <name>Zn(2+)</name>
        <dbReference type="ChEBI" id="CHEBI:29105"/>
    </ligand>
</feature>
<dbReference type="InterPro" id="IPR001692">
    <property type="entry name" value="Histidinol_DH_CS"/>
</dbReference>
<dbReference type="PIRSF" id="PIRSF000099">
    <property type="entry name" value="Histidinol_dh"/>
    <property type="match status" value="1"/>
</dbReference>
<evidence type="ECO:0000256" key="16">
    <source>
        <dbReference type="PIRSR" id="PIRSR000099-3"/>
    </source>
</evidence>
<feature type="active site" description="Proton acceptor" evidence="12 14">
    <location>
        <position position="323"/>
    </location>
</feature>
<proteinExistence type="inferred from homology"/>
<keyword evidence="5 12" id="KW-0028">Amino-acid biosynthesis</keyword>
<sequence length="427" mass="46069">MKTFINPNQSTWSTLLKRPTQTIDDIETTVTQIFDDVQRNGDQAVAKYTQLFDGVELDSNSVTTKEVELASSNISSELKQAIQQAKQNIETFHKAQQTETISIETTIGVTCWQEKRAINKVGIYIPAGSAPLFSTVLMLAVPAQIAGCKEIVLCSPPNKEGNIANEILYAAQLCGVTKIIKVGGIQAIAGLTFGTESIPQVYKIFGPGNQFVTVAKQLATKYGVAIDMPAGPSELLVAADKSANASYVASDLLSQAEHGADSQVILVSDSQDFVEEVQKEIDKQVKDLPRKDIAKNALKNSKAIIMEDANDALSLINDYAPEHLILCTNDNDFFVANIQNAGSVFIGNYSPESAGDYASGTNHTLPTNGFSKAYSGVNLDSFTKAITFQNITKEGLLNIGNTIELMAEAEGLQAHKNAVSIRLKDLK</sequence>
<name>A0A327RDL6_9FLAO</name>
<keyword evidence="8 12" id="KW-0560">Oxidoreductase</keyword>
<evidence type="ECO:0000256" key="12">
    <source>
        <dbReference type="HAMAP-Rule" id="MF_01024"/>
    </source>
</evidence>
<keyword evidence="9 12" id="KW-0520">NAD</keyword>
<evidence type="ECO:0000256" key="4">
    <source>
        <dbReference type="ARBA" id="ARBA00012965"/>
    </source>
</evidence>
<feature type="binding site" evidence="12 16">
    <location>
        <position position="415"/>
    </location>
    <ligand>
        <name>substrate</name>
    </ligand>
</feature>
<reference evidence="19 20" key="1">
    <citation type="submission" date="2018-06" db="EMBL/GenBank/DDBJ databases">
        <title>Genomic Encyclopedia of Archaeal and Bacterial Type Strains, Phase II (KMG-II): from individual species to whole genera.</title>
        <authorList>
            <person name="Goeker M."/>
        </authorList>
    </citation>
    <scope>NUCLEOTIDE SEQUENCE [LARGE SCALE GENOMIC DNA]</scope>
    <source>
        <strain evidence="19 20">DSM 24464</strain>
    </source>
</reference>
<evidence type="ECO:0000256" key="11">
    <source>
        <dbReference type="ARBA" id="ARBA00049489"/>
    </source>
</evidence>
<dbReference type="NCBIfam" id="TIGR00069">
    <property type="entry name" value="hisD"/>
    <property type="match status" value="1"/>
</dbReference>
<feature type="active site" description="Proton acceptor" evidence="12 14">
    <location>
        <position position="322"/>
    </location>
</feature>
<keyword evidence="20" id="KW-1185">Reference proteome</keyword>
<dbReference type="InterPro" id="IPR012131">
    <property type="entry name" value="Hstdl_DH"/>
</dbReference>
<dbReference type="FunFam" id="3.40.50.1980:FF:000002">
    <property type="entry name" value="Histidinol dehydrogenase, chloroplastic"/>
    <property type="match status" value="1"/>
</dbReference>
<dbReference type="FunFam" id="1.20.5.1300:FF:000002">
    <property type="entry name" value="Histidinol dehydrogenase, chloroplastic"/>
    <property type="match status" value="1"/>
</dbReference>
<evidence type="ECO:0000256" key="10">
    <source>
        <dbReference type="ARBA" id="ARBA00023102"/>
    </source>
</evidence>
<evidence type="ECO:0000256" key="6">
    <source>
        <dbReference type="ARBA" id="ARBA00022723"/>
    </source>
</evidence>
<feature type="binding site" evidence="12 15">
    <location>
        <position position="124"/>
    </location>
    <ligand>
        <name>NAD(+)</name>
        <dbReference type="ChEBI" id="CHEBI:57540"/>
    </ligand>
</feature>
<dbReference type="EMBL" id="QLLO01000010">
    <property type="protein sequence ID" value="RAJ11967.1"/>
    <property type="molecule type" value="Genomic_DNA"/>
</dbReference>
<dbReference type="GO" id="GO:0008270">
    <property type="term" value="F:zinc ion binding"/>
    <property type="evidence" value="ECO:0007669"/>
    <property type="project" value="UniProtKB-UniRule"/>
</dbReference>
<comment type="similarity">
    <text evidence="3 12 13 18">Belongs to the histidinol dehydrogenase family.</text>
</comment>
<gene>
    <name evidence="12" type="primary">hisD</name>
    <name evidence="19" type="ORF">LY08_02467</name>
</gene>
<dbReference type="CDD" id="cd06572">
    <property type="entry name" value="Histidinol_dh"/>
    <property type="match status" value="1"/>
</dbReference>
<dbReference type="SUPFAM" id="SSF53720">
    <property type="entry name" value="ALDH-like"/>
    <property type="match status" value="1"/>
</dbReference>
<evidence type="ECO:0000256" key="5">
    <source>
        <dbReference type="ARBA" id="ARBA00022605"/>
    </source>
</evidence>
<evidence type="ECO:0000313" key="20">
    <source>
        <dbReference type="Proteomes" id="UP000248703"/>
    </source>
</evidence>
<evidence type="ECO:0000313" key="19">
    <source>
        <dbReference type="EMBL" id="RAJ11967.1"/>
    </source>
</evidence>
<evidence type="ECO:0000256" key="3">
    <source>
        <dbReference type="ARBA" id="ARBA00010178"/>
    </source>
</evidence>
<dbReference type="PROSITE" id="PS00611">
    <property type="entry name" value="HISOL_DEHYDROGENASE"/>
    <property type="match status" value="1"/>
</dbReference>
<dbReference type="Gene3D" id="3.40.50.1980">
    <property type="entry name" value="Nitrogenase molybdenum iron protein domain"/>
    <property type="match status" value="2"/>
</dbReference>
<keyword evidence="6 12" id="KW-0479">Metal-binding</keyword>
<dbReference type="AlphaFoldDB" id="A0A327RDL6"/>